<dbReference type="InterPro" id="IPR017972">
    <property type="entry name" value="Cyt_P450_CS"/>
</dbReference>
<dbReference type="FunFam" id="1.10.630.10:FF:000042">
    <property type="entry name" value="Cytochrome P450"/>
    <property type="match status" value="1"/>
</dbReference>
<keyword evidence="9" id="KW-0492">Microsome</keyword>
<dbReference type="InterPro" id="IPR001128">
    <property type="entry name" value="Cyt_P450"/>
</dbReference>
<reference evidence="16" key="1">
    <citation type="journal article" date="2014" name="Insect Biochem. Mol. Biol.">
        <title>An insight into the sialome of the frog biting fly, Corethrella appendiculata.</title>
        <authorList>
            <person name="Ribeiro J.M.C."/>
            <person name="Chagas A.C."/>
            <person name="Pham V.M."/>
            <person name="Lounibos L.P."/>
            <person name="Calvo E."/>
        </authorList>
    </citation>
    <scope>NUCLEOTIDE SEQUENCE</scope>
    <source>
        <tissue evidence="16">Salivary glands</tissue>
    </source>
</reference>
<evidence type="ECO:0000256" key="12">
    <source>
        <dbReference type="ARBA" id="ARBA00023033"/>
    </source>
</evidence>
<evidence type="ECO:0000256" key="15">
    <source>
        <dbReference type="RuleBase" id="RU000461"/>
    </source>
</evidence>
<dbReference type="PROSITE" id="PS00086">
    <property type="entry name" value="CYTOCHROME_P450"/>
    <property type="match status" value="1"/>
</dbReference>
<keyword evidence="12 15" id="KW-0503">Monooxygenase</keyword>
<evidence type="ECO:0000256" key="13">
    <source>
        <dbReference type="ARBA" id="ARBA00023136"/>
    </source>
</evidence>
<sequence length="527" mass="60706">VLTIVGGIIYGFHYWQSHQNDYFKKRNIPHHNSSALFGPFLGLLFGKKHVLYIFNDMYKEFPDEKFSGFFQFGKPAYMIRDLELIKHICIKDFNHFVNHQMVIDIDADPIFGRNLFFTRDQLWKHTRSIISPAFTGSKMRLMFTLMTNYCEKAVKMLADDANNSAMEIELKDLTNRFGNDIIASISFGIELDSVHDRNNEFFLNGKRLAKFDGFASTKMFLYGIFPKFFKFFKIPILDQKSVEFLEKIVLEQIKYREENNIVRHDMINIMMQAKRNELKAEKSDKKLDSAGFATTEDQDVGDGDSGITKEWTDTDIVAQSVTFFFGGFETTSSLTCFVAHLLAVHTDVQEKLRSEVDAVLQSLDGGQLTYEHIQKMKYLDMVVTETLRLHPPQGSTDRVCSKEYEMTTSDGTVVKVHPGDAVVIPSYPIQIDGKYYPNPDKFDPERFSDENKHLVDPRTFLIFGLGPRNCVGSRFALMQVKAIIFHIVAAFFIEMSPKTQHPIKLRTNTFMIDAENGFWVNLRPRST</sequence>
<dbReference type="PANTHER" id="PTHR24292">
    <property type="entry name" value="CYTOCHROME P450"/>
    <property type="match status" value="1"/>
</dbReference>
<protein>
    <submittedName>
        <fullName evidence="16">Putative cytochrome</fullName>
    </submittedName>
</protein>
<evidence type="ECO:0000256" key="6">
    <source>
        <dbReference type="ARBA" id="ARBA00022617"/>
    </source>
</evidence>
<dbReference type="InterPro" id="IPR002401">
    <property type="entry name" value="Cyt_P450_E_grp-I"/>
</dbReference>
<dbReference type="GO" id="GO:0005506">
    <property type="term" value="F:iron ion binding"/>
    <property type="evidence" value="ECO:0007669"/>
    <property type="project" value="InterPro"/>
</dbReference>
<evidence type="ECO:0000256" key="2">
    <source>
        <dbReference type="ARBA" id="ARBA00003690"/>
    </source>
</evidence>
<evidence type="ECO:0000256" key="7">
    <source>
        <dbReference type="ARBA" id="ARBA00022723"/>
    </source>
</evidence>
<organism evidence="16">
    <name type="scientific">Corethrella appendiculata</name>
    <dbReference type="NCBI Taxonomy" id="1370023"/>
    <lineage>
        <taxon>Eukaryota</taxon>
        <taxon>Metazoa</taxon>
        <taxon>Ecdysozoa</taxon>
        <taxon>Arthropoda</taxon>
        <taxon>Hexapoda</taxon>
        <taxon>Insecta</taxon>
        <taxon>Pterygota</taxon>
        <taxon>Neoptera</taxon>
        <taxon>Endopterygota</taxon>
        <taxon>Diptera</taxon>
        <taxon>Nematocera</taxon>
        <taxon>Culicoidea</taxon>
        <taxon>Chaoboridae</taxon>
        <taxon>Corethrella</taxon>
    </lineage>
</organism>
<evidence type="ECO:0000256" key="9">
    <source>
        <dbReference type="ARBA" id="ARBA00022848"/>
    </source>
</evidence>
<dbReference type="PRINTS" id="PR00463">
    <property type="entry name" value="EP450I"/>
</dbReference>
<keyword evidence="13" id="KW-0472">Membrane</keyword>
<evidence type="ECO:0000256" key="11">
    <source>
        <dbReference type="ARBA" id="ARBA00023004"/>
    </source>
</evidence>
<keyword evidence="7 14" id="KW-0479">Metal-binding</keyword>
<dbReference type="Gene3D" id="1.10.630.10">
    <property type="entry name" value="Cytochrome P450"/>
    <property type="match status" value="1"/>
</dbReference>
<keyword evidence="6 14" id="KW-0349">Heme</keyword>
<comment type="similarity">
    <text evidence="5 15">Belongs to the cytochrome P450 family.</text>
</comment>
<dbReference type="PANTHER" id="PTHR24292:SF54">
    <property type="entry name" value="CYP9F3-RELATED"/>
    <property type="match status" value="1"/>
</dbReference>
<evidence type="ECO:0000256" key="1">
    <source>
        <dbReference type="ARBA" id="ARBA00001971"/>
    </source>
</evidence>
<evidence type="ECO:0000256" key="10">
    <source>
        <dbReference type="ARBA" id="ARBA00023002"/>
    </source>
</evidence>
<feature type="non-terminal residue" evidence="16">
    <location>
        <position position="1"/>
    </location>
</feature>
<dbReference type="CDD" id="cd11056">
    <property type="entry name" value="CYP6-like"/>
    <property type="match status" value="1"/>
</dbReference>
<evidence type="ECO:0000256" key="3">
    <source>
        <dbReference type="ARBA" id="ARBA00004174"/>
    </source>
</evidence>
<comment type="cofactor">
    <cofactor evidence="1 14">
        <name>heme</name>
        <dbReference type="ChEBI" id="CHEBI:30413"/>
    </cofactor>
</comment>
<accession>U5EXS3</accession>
<keyword evidence="8" id="KW-0256">Endoplasmic reticulum</keyword>
<dbReference type="GO" id="GO:0020037">
    <property type="term" value="F:heme binding"/>
    <property type="evidence" value="ECO:0007669"/>
    <property type="project" value="InterPro"/>
</dbReference>
<dbReference type="GO" id="GO:0004497">
    <property type="term" value="F:monooxygenase activity"/>
    <property type="evidence" value="ECO:0007669"/>
    <property type="project" value="UniProtKB-KW"/>
</dbReference>
<dbReference type="SUPFAM" id="SSF48264">
    <property type="entry name" value="Cytochrome P450"/>
    <property type="match status" value="1"/>
</dbReference>
<evidence type="ECO:0000256" key="5">
    <source>
        <dbReference type="ARBA" id="ARBA00010617"/>
    </source>
</evidence>
<evidence type="ECO:0000313" key="16">
    <source>
        <dbReference type="EMBL" id="JAB59073.1"/>
    </source>
</evidence>
<dbReference type="Pfam" id="PF00067">
    <property type="entry name" value="p450"/>
    <property type="match status" value="1"/>
</dbReference>
<dbReference type="InterPro" id="IPR036396">
    <property type="entry name" value="Cyt_P450_sf"/>
</dbReference>
<keyword evidence="11 14" id="KW-0408">Iron</keyword>
<feature type="binding site" description="axial binding residue" evidence="14">
    <location>
        <position position="470"/>
    </location>
    <ligand>
        <name>heme</name>
        <dbReference type="ChEBI" id="CHEBI:30413"/>
    </ligand>
    <ligandPart>
        <name>Fe</name>
        <dbReference type="ChEBI" id="CHEBI:18248"/>
    </ligandPart>
</feature>
<dbReference type="EMBL" id="GANO01000798">
    <property type="protein sequence ID" value="JAB59073.1"/>
    <property type="molecule type" value="mRNA"/>
</dbReference>
<evidence type="ECO:0000256" key="4">
    <source>
        <dbReference type="ARBA" id="ARBA00004406"/>
    </source>
</evidence>
<dbReference type="GO" id="GO:0005789">
    <property type="term" value="C:endoplasmic reticulum membrane"/>
    <property type="evidence" value="ECO:0007669"/>
    <property type="project" value="UniProtKB-SubCell"/>
</dbReference>
<keyword evidence="10 15" id="KW-0560">Oxidoreductase</keyword>
<proteinExistence type="evidence at transcript level"/>
<comment type="function">
    <text evidence="2">May be involved in the metabolism of insect hormones and in the breakdown of synthetic insecticides.</text>
</comment>
<dbReference type="InterPro" id="IPR050476">
    <property type="entry name" value="Insect_CytP450_Detox"/>
</dbReference>
<dbReference type="GO" id="GO:0016705">
    <property type="term" value="F:oxidoreductase activity, acting on paired donors, with incorporation or reduction of molecular oxygen"/>
    <property type="evidence" value="ECO:0007669"/>
    <property type="project" value="InterPro"/>
</dbReference>
<evidence type="ECO:0000256" key="8">
    <source>
        <dbReference type="ARBA" id="ARBA00022824"/>
    </source>
</evidence>
<name>U5EXS3_9DIPT</name>
<dbReference type="AlphaFoldDB" id="U5EXS3"/>
<evidence type="ECO:0000256" key="14">
    <source>
        <dbReference type="PIRSR" id="PIRSR602401-1"/>
    </source>
</evidence>
<comment type="subcellular location">
    <subcellularLocation>
        <location evidence="4">Endoplasmic reticulum membrane</location>
        <topology evidence="4">Peripheral membrane protein</topology>
    </subcellularLocation>
    <subcellularLocation>
        <location evidence="3">Microsome membrane</location>
        <topology evidence="3">Peripheral membrane protein</topology>
    </subcellularLocation>
</comment>
<dbReference type="PRINTS" id="PR00385">
    <property type="entry name" value="P450"/>
</dbReference>